<feature type="transmembrane region" description="Helical" evidence="7">
    <location>
        <begin position="81"/>
        <end position="99"/>
    </location>
</feature>
<gene>
    <name evidence="9" type="ORF">BV898_16241</name>
</gene>
<dbReference type="AlphaFoldDB" id="A0A9X6NLL5"/>
<dbReference type="InterPro" id="IPR017452">
    <property type="entry name" value="GPCR_Rhodpsn_7TM"/>
</dbReference>
<evidence type="ECO:0000256" key="3">
    <source>
        <dbReference type="ARBA" id="ARBA00022692"/>
    </source>
</evidence>
<keyword evidence="3 6" id="KW-0812">Transmembrane</keyword>
<protein>
    <recommendedName>
        <fullName evidence="8">G-protein coupled receptors family 1 profile domain-containing protein</fullName>
    </recommendedName>
</protein>
<dbReference type="GO" id="GO:0004930">
    <property type="term" value="F:G protein-coupled receptor activity"/>
    <property type="evidence" value="ECO:0007669"/>
    <property type="project" value="UniProtKB-KW"/>
</dbReference>
<dbReference type="PROSITE" id="PS00237">
    <property type="entry name" value="G_PROTEIN_RECEP_F1_1"/>
    <property type="match status" value="1"/>
</dbReference>
<sequence>MTLNGLPLILAGIIVTAQLFNLTIFHLWRQKEPFVLFHVALAYYSLLIGILAAGTPLVRIFPWSERVSTPLTIISWRGFEFIRTLSLVTLLCISVDRWLSVELAVTYRAKISKKLVGQVIALAWLATIALVVPYLAVFGLYYQAFCDRPFTDEHFTSGYLAWKIVSGPVILAFLLATQIRIIMVAVRSKNRQRKARARTHAAHLASRRQSMVVVQFVWSSLRASMVILLAAVVSEVPFMVQVSGKYDSYPIVRRMVYMLPSVQHMYSPVVYLIFFPQFRAVVCRGCRRFTDRNYFHSPAPVMRDRPLQSADEMPVVEMKTTAARNSIPLVITGNSLGGSSGDV</sequence>
<evidence type="ECO:0000259" key="8">
    <source>
        <dbReference type="PROSITE" id="PS50262"/>
    </source>
</evidence>
<evidence type="ECO:0000256" key="1">
    <source>
        <dbReference type="ARBA" id="ARBA00004651"/>
    </source>
</evidence>
<dbReference type="Pfam" id="PF00001">
    <property type="entry name" value="7tm_1"/>
    <property type="match status" value="1"/>
</dbReference>
<organism evidence="9 10">
    <name type="scientific">Hypsibius exemplaris</name>
    <name type="common">Freshwater tardigrade</name>
    <dbReference type="NCBI Taxonomy" id="2072580"/>
    <lineage>
        <taxon>Eukaryota</taxon>
        <taxon>Metazoa</taxon>
        <taxon>Ecdysozoa</taxon>
        <taxon>Tardigrada</taxon>
        <taxon>Eutardigrada</taxon>
        <taxon>Parachela</taxon>
        <taxon>Hypsibioidea</taxon>
        <taxon>Hypsibiidae</taxon>
        <taxon>Hypsibius</taxon>
    </lineage>
</organism>
<feature type="transmembrane region" description="Helical" evidence="7">
    <location>
        <begin position="119"/>
        <end position="144"/>
    </location>
</feature>
<evidence type="ECO:0000256" key="4">
    <source>
        <dbReference type="ARBA" id="ARBA00022989"/>
    </source>
</evidence>
<dbReference type="GO" id="GO:0005886">
    <property type="term" value="C:plasma membrane"/>
    <property type="evidence" value="ECO:0007669"/>
    <property type="project" value="UniProtKB-SubCell"/>
</dbReference>
<evidence type="ECO:0000256" key="7">
    <source>
        <dbReference type="SAM" id="Phobius"/>
    </source>
</evidence>
<keyword evidence="4 7" id="KW-1133">Transmembrane helix</keyword>
<dbReference type="Gene3D" id="1.20.1070.10">
    <property type="entry name" value="Rhodopsin 7-helix transmembrane proteins"/>
    <property type="match status" value="1"/>
</dbReference>
<comment type="subcellular location">
    <subcellularLocation>
        <location evidence="1">Cell membrane</location>
        <topology evidence="1">Multi-pass membrane protein</topology>
    </subcellularLocation>
</comment>
<dbReference type="EMBL" id="MTYJ01000239">
    <property type="protein sequence ID" value="OWA51774.1"/>
    <property type="molecule type" value="Genomic_DNA"/>
</dbReference>
<keyword evidence="10" id="KW-1185">Reference proteome</keyword>
<dbReference type="PANTHER" id="PTHR22750">
    <property type="entry name" value="G-PROTEIN COUPLED RECEPTOR"/>
    <property type="match status" value="1"/>
</dbReference>
<feature type="transmembrane region" description="Helical" evidence="7">
    <location>
        <begin position="212"/>
        <end position="233"/>
    </location>
</feature>
<feature type="transmembrane region" description="Helical" evidence="7">
    <location>
        <begin position="164"/>
        <end position="186"/>
    </location>
</feature>
<evidence type="ECO:0000313" key="9">
    <source>
        <dbReference type="EMBL" id="OWA51774.1"/>
    </source>
</evidence>
<keyword evidence="2" id="KW-1003">Cell membrane</keyword>
<dbReference type="SUPFAM" id="SSF81321">
    <property type="entry name" value="Family A G protein-coupled receptor-like"/>
    <property type="match status" value="1"/>
</dbReference>
<dbReference type="CDD" id="cd00637">
    <property type="entry name" value="7tm_classA_rhodopsin-like"/>
    <property type="match status" value="1"/>
</dbReference>
<evidence type="ECO:0000256" key="2">
    <source>
        <dbReference type="ARBA" id="ARBA00022475"/>
    </source>
</evidence>
<feature type="transmembrane region" description="Helical" evidence="7">
    <location>
        <begin position="6"/>
        <end position="28"/>
    </location>
</feature>
<dbReference type="Proteomes" id="UP000192578">
    <property type="component" value="Unassembled WGS sequence"/>
</dbReference>
<dbReference type="PROSITE" id="PS50262">
    <property type="entry name" value="G_PROTEIN_RECEP_F1_2"/>
    <property type="match status" value="1"/>
</dbReference>
<evidence type="ECO:0000256" key="5">
    <source>
        <dbReference type="ARBA" id="ARBA00023136"/>
    </source>
</evidence>
<name>A0A9X6NLL5_HYPEX</name>
<keyword evidence="6" id="KW-0297">G-protein coupled receptor</keyword>
<comment type="similarity">
    <text evidence="6">Belongs to the G-protein coupled receptor 1 family.</text>
</comment>
<evidence type="ECO:0000313" key="10">
    <source>
        <dbReference type="Proteomes" id="UP000192578"/>
    </source>
</evidence>
<evidence type="ECO:0000256" key="6">
    <source>
        <dbReference type="RuleBase" id="RU000688"/>
    </source>
</evidence>
<reference evidence="10" key="1">
    <citation type="submission" date="2017-01" db="EMBL/GenBank/DDBJ databases">
        <title>Comparative genomics of anhydrobiosis in the tardigrade Hypsibius dujardini.</title>
        <authorList>
            <person name="Yoshida Y."/>
            <person name="Koutsovoulos G."/>
            <person name="Laetsch D."/>
            <person name="Stevens L."/>
            <person name="Kumar S."/>
            <person name="Horikawa D."/>
            <person name="Ishino K."/>
            <person name="Komine S."/>
            <person name="Tomita M."/>
            <person name="Blaxter M."/>
            <person name="Arakawa K."/>
        </authorList>
    </citation>
    <scope>NUCLEOTIDE SEQUENCE [LARGE SCALE GENOMIC DNA]</scope>
    <source>
        <strain evidence="10">Z151</strain>
    </source>
</reference>
<accession>A0A9X6NLL5</accession>
<feature type="transmembrane region" description="Helical" evidence="7">
    <location>
        <begin position="35"/>
        <end position="61"/>
    </location>
</feature>
<feature type="transmembrane region" description="Helical" evidence="7">
    <location>
        <begin position="265"/>
        <end position="282"/>
    </location>
</feature>
<dbReference type="InterPro" id="IPR000276">
    <property type="entry name" value="GPCR_Rhodpsn"/>
</dbReference>
<keyword evidence="6" id="KW-0807">Transducer</keyword>
<dbReference type="PRINTS" id="PR00237">
    <property type="entry name" value="GPCRRHODOPSN"/>
</dbReference>
<keyword evidence="5 7" id="KW-0472">Membrane</keyword>
<keyword evidence="6" id="KW-0675">Receptor</keyword>
<proteinExistence type="inferred from homology"/>
<feature type="domain" description="G-protein coupled receptors family 1 profile" evidence="8">
    <location>
        <begin position="5"/>
        <end position="271"/>
    </location>
</feature>
<comment type="caution">
    <text evidence="9">The sequence shown here is derived from an EMBL/GenBank/DDBJ whole genome shotgun (WGS) entry which is preliminary data.</text>
</comment>